<name>A0A6B3SQH0_9BURK</name>
<organism evidence="1 2">
    <name type="scientific">Noviherbaspirillum galbum</name>
    <dbReference type="NCBI Taxonomy" id="2709383"/>
    <lineage>
        <taxon>Bacteria</taxon>
        <taxon>Pseudomonadati</taxon>
        <taxon>Pseudomonadota</taxon>
        <taxon>Betaproteobacteria</taxon>
        <taxon>Burkholderiales</taxon>
        <taxon>Oxalobacteraceae</taxon>
        <taxon>Noviherbaspirillum</taxon>
    </lineage>
</organism>
<dbReference type="RefSeq" id="WP_163962883.1">
    <property type="nucleotide sequence ID" value="NZ_JAAIVB010000037.1"/>
</dbReference>
<protein>
    <submittedName>
        <fullName evidence="1">Uncharacterized protein</fullName>
    </submittedName>
</protein>
<keyword evidence="2" id="KW-1185">Reference proteome</keyword>
<comment type="caution">
    <text evidence="1">The sequence shown here is derived from an EMBL/GenBank/DDBJ whole genome shotgun (WGS) entry which is preliminary data.</text>
</comment>
<sequence>MATWAPLLLPGSIMNHVHANVDPSCPVIGSRHEILTPARAGRGDFASRAAPGCLYGKPVQ</sequence>
<dbReference type="AlphaFoldDB" id="A0A6B3SQH0"/>
<proteinExistence type="predicted"/>
<dbReference type="Proteomes" id="UP000482155">
    <property type="component" value="Unassembled WGS sequence"/>
</dbReference>
<dbReference type="EMBL" id="JAAIVB010000037">
    <property type="protein sequence ID" value="NEX61555.1"/>
    <property type="molecule type" value="Genomic_DNA"/>
</dbReference>
<reference evidence="1 2" key="1">
    <citation type="submission" date="2020-02" db="EMBL/GenBank/DDBJ databases">
        <authorList>
            <person name="Kim M.K."/>
        </authorList>
    </citation>
    <scope>NUCLEOTIDE SEQUENCE [LARGE SCALE GENOMIC DNA]</scope>
    <source>
        <strain evidence="1 2">17J57-3</strain>
    </source>
</reference>
<gene>
    <name evidence="1" type="ORF">G3574_10730</name>
</gene>
<evidence type="ECO:0000313" key="1">
    <source>
        <dbReference type="EMBL" id="NEX61555.1"/>
    </source>
</evidence>
<evidence type="ECO:0000313" key="2">
    <source>
        <dbReference type="Proteomes" id="UP000482155"/>
    </source>
</evidence>
<accession>A0A6B3SQH0</accession>